<name>A0A840FNM8_9BURK</name>
<dbReference type="SUPFAM" id="SSF51735">
    <property type="entry name" value="NAD(P)-binding Rossmann-fold domains"/>
    <property type="match status" value="1"/>
</dbReference>
<dbReference type="InterPro" id="IPR015815">
    <property type="entry name" value="HIBADH-related"/>
</dbReference>
<dbReference type="Pfam" id="PF21761">
    <property type="entry name" value="RedAm-like_C"/>
    <property type="match status" value="1"/>
</dbReference>
<dbReference type="EMBL" id="JACIFZ010000006">
    <property type="protein sequence ID" value="MBB4224156.1"/>
    <property type="molecule type" value="Genomic_DNA"/>
</dbReference>
<dbReference type="InterPro" id="IPR048666">
    <property type="entry name" value="RedAm-like_C"/>
</dbReference>
<dbReference type="InterPro" id="IPR036291">
    <property type="entry name" value="NAD(P)-bd_dom_sf"/>
</dbReference>
<sequence length="300" mass="31241">MSSKSSDIKEVSVLGLGAMGAAIAQIYLDQGYKVTVWNRSADKAGALVAKGAVLARSASEAVRAARVVVMCVYDYRAAEAILAMDGVAAAMDGRLLVQLTTGSPQDARDAQAWAHTHGAAYVEGAIQAAPDQMGRPDTPLLVSGARPAYDDARPWLEALAGGIVYLGEAASAAAAMDLATLSTIYGTILGFIHGARIAEHEGFDVAEYGRIVAGIMPTFAGFLQHEGSVIQSGDFAISQSPMRISVEATQRILETAQTSGIDTEFPAFAAGIFRRADEAGLGGEELAALIKLLRVKGVQA</sequence>
<accession>A0A840FNM8</accession>
<dbReference type="GO" id="GO:0050661">
    <property type="term" value="F:NADP binding"/>
    <property type="evidence" value="ECO:0007669"/>
    <property type="project" value="InterPro"/>
</dbReference>
<feature type="domain" description="6-phosphogluconate dehydrogenase NADP-binding" evidence="2">
    <location>
        <begin position="11"/>
        <end position="167"/>
    </location>
</feature>
<evidence type="ECO:0000313" key="4">
    <source>
        <dbReference type="EMBL" id="MBB4224156.1"/>
    </source>
</evidence>
<dbReference type="PIRSF" id="PIRSF000103">
    <property type="entry name" value="HIBADH"/>
    <property type="match status" value="1"/>
</dbReference>
<dbReference type="GO" id="GO:0016491">
    <property type="term" value="F:oxidoreductase activity"/>
    <property type="evidence" value="ECO:0007669"/>
    <property type="project" value="UniProtKB-KW"/>
</dbReference>
<dbReference type="RefSeq" id="WP_184641176.1">
    <property type="nucleotide sequence ID" value="NZ_JACIFZ010000006.1"/>
</dbReference>
<dbReference type="PANTHER" id="PTHR43580">
    <property type="entry name" value="OXIDOREDUCTASE GLYR1-RELATED"/>
    <property type="match status" value="1"/>
</dbReference>
<organism evidence="4 5">
    <name type="scientific">Variovorax guangxiensis</name>
    <dbReference type="NCBI Taxonomy" id="1775474"/>
    <lineage>
        <taxon>Bacteria</taxon>
        <taxon>Pseudomonadati</taxon>
        <taxon>Pseudomonadota</taxon>
        <taxon>Betaproteobacteria</taxon>
        <taxon>Burkholderiales</taxon>
        <taxon>Comamonadaceae</taxon>
        <taxon>Variovorax</taxon>
    </lineage>
</organism>
<dbReference type="InterPro" id="IPR006115">
    <property type="entry name" value="6PGDH_NADP-bd"/>
</dbReference>
<keyword evidence="1" id="KW-0560">Oxidoreductase</keyword>
<reference evidence="4 5" key="1">
    <citation type="submission" date="2020-08" db="EMBL/GenBank/DDBJ databases">
        <title>Genomic Encyclopedia of Type Strains, Phase IV (KMG-V): Genome sequencing to study the core and pangenomes of soil and plant-associated prokaryotes.</title>
        <authorList>
            <person name="Whitman W."/>
        </authorList>
    </citation>
    <scope>NUCLEOTIDE SEQUENCE [LARGE SCALE GENOMIC DNA]</scope>
    <source>
        <strain evidence="4 5">34/80</strain>
    </source>
</reference>
<comment type="caution">
    <text evidence="4">The sequence shown here is derived from an EMBL/GenBank/DDBJ whole genome shotgun (WGS) entry which is preliminary data.</text>
</comment>
<gene>
    <name evidence="4" type="ORF">GGD71_004947</name>
</gene>
<dbReference type="Gene3D" id="1.10.1040.10">
    <property type="entry name" value="N-(1-d-carboxylethyl)-l-norvaline Dehydrogenase, domain 2"/>
    <property type="match status" value="1"/>
</dbReference>
<dbReference type="Pfam" id="PF03446">
    <property type="entry name" value="NAD_binding_2"/>
    <property type="match status" value="1"/>
</dbReference>
<dbReference type="PANTHER" id="PTHR43580:SF2">
    <property type="entry name" value="CYTOKINE-LIKE NUCLEAR FACTOR N-PAC"/>
    <property type="match status" value="1"/>
</dbReference>
<proteinExistence type="predicted"/>
<protein>
    <submittedName>
        <fullName evidence="4">3-hydroxyisobutyrate dehydrogenase-like beta-hydroxyacid dehydrogenase</fullName>
    </submittedName>
</protein>
<dbReference type="Proteomes" id="UP000524450">
    <property type="component" value="Unassembled WGS sequence"/>
</dbReference>
<dbReference type="InterPro" id="IPR051265">
    <property type="entry name" value="HIBADH-related_NP60_sf"/>
</dbReference>
<dbReference type="InterPro" id="IPR013328">
    <property type="entry name" value="6PGD_dom2"/>
</dbReference>
<dbReference type="AlphaFoldDB" id="A0A840FNM8"/>
<dbReference type="Gene3D" id="3.40.50.720">
    <property type="entry name" value="NAD(P)-binding Rossmann-like Domain"/>
    <property type="match status" value="1"/>
</dbReference>
<evidence type="ECO:0000313" key="5">
    <source>
        <dbReference type="Proteomes" id="UP000524450"/>
    </source>
</evidence>
<evidence type="ECO:0000259" key="2">
    <source>
        <dbReference type="Pfam" id="PF03446"/>
    </source>
</evidence>
<feature type="domain" description="NADPH-dependent reductive aminase-like C-terminal" evidence="3">
    <location>
        <begin position="172"/>
        <end position="294"/>
    </location>
</feature>
<evidence type="ECO:0000256" key="1">
    <source>
        <dbReference type="ARBA" id="ARBA00023002"/>
    </source>
</evidence>
<evidence type="ECO:0000259" key="3">
    <source>
        <dbReference type="Pfam" id="PF21761"/>
    </source>
</evidence>